<comment type="caution">
    <text evidence="2">The sequence shown here is derived from an EMBL/GenBank/DDBJ whole genome shotgun (WGS) entry which is preliminary data.</text>
</comment>
<reference evidence="3" key="1">
    <citation type="submission" date="2015-07" db="EMBL/GenBank/DDBJ databases">
        <authorList>
            <person name="Teixeira M.M."/>
            <person name="Souza R.C."/>
            <person name="Almeida L.G."/>
            <person name="Vicente V.A."/>
            <person name="de Hoog S."/>
            <person name="Bocca A.L."/>
            <person name="de Almeida S.R."/>
            <person name="Vasconcelos A.T."/>
            <person name="Felipe M.S."/>
        </authorList>
    </citation>
    <scope>NUCLEOTIDE SEQUENCE [LARGE SCALE GENOMIC DNA]</scope>
    <source>
        <strain evidence="3">KSF</strain>
    </source>
</reference>
<gene>
    <name evidence="2" type="ORF">CLCR_10927</name>
</gene>
<evidence type="ECO:0000256" key="1">
    <source>
        <dbReference type="SAM" id="MobiDB-lite"/>
    </source>
</evidence>
<protein>
    <submittedName>
        <fullName evidence="2">Uncharacterized protein</fullName>
    </submittedName>
</protein>
<dbReference type="VEuPathDB" id="FungiDB:CLCR_10927"/>
<dbReference type="EMBL" id="LGRB01000008">
    <property type="protein sequence ID" value="OCT53494.1"/>
    <property type="molecule type" value="Genomic_DNA"/>
</dbReference>
<name>A0A1C1CY78_9EURO</name>
<organism evidence="2 3">
    <name type="scientific">Cladophialophora carrionii</name>
    <dbReference type="NCBI Taxonomy" id="86049"/>
    <lineage>
        <taxon>Eukaryota</taxon>
        <taxon>Fungi</taxon>
        <taxon>Dikarya</taxon>
        <taxon>Ascomycota</taxon>
        <taxon>Pezizomycotina</taxon>
        <taxon>Eurotiomycetes</taxon>
        <taxon>Chaetothyriomycetidae</taxon>
        <taxon>Chaetothyriales</taxon>
        <taxon>Herpotrichiellaceae</taxon>
        <taxon>Cladophialophora</taxon>
    </lineage>
</organism>
<accession>A0A1C1CY78</accession>
<sequence length="164" mass="17292">MTMAAYIAKRERHAGLIAGSRGAGNGVMPLAPLTSDHRGASSFARRSLFLVDLGPKCHSPAPILRLQGTANRETAHAGQDFEDTAASTRGVSLAVCRGHKHSSFPVSVSPEGTSGPGGRETTEAPGQLSIKSRRLPISRTQLTKLSPFSPCSSPRLCRVPIHNS</sequence>
<feature type="region of interest" description="Disordered" evidence="1">
    <location>
        <begin position="104"/>
        <end position="129"/>
    </location>
</feature>
<keyword evidence="3" id="KW-1185">Reference proteome</keyword>
<dbReference type="Proteomes" id="UP000094526">
    <property type="component" value="Unassembled WGS sequence"/>
</dbReference>
<proteinExistence type="predicted"/>
<evidence type="ECO:0000313" key="2">
    <source>
        <dbReference type="EMBL" id="OCT53494.1"/>
    </source>
</evidence>
<evidence type="ECO:0000313" key="3">
    <source>
        <dbReference type="Proteomes" id="UP000094526"/>
    </source>
</evidence>
<dbReference type="AlphaFoldDB" id="A0A1C1CY78"/>